<accession>A0ABN9PRH7</accession>
<dbReference type="PANTHER" id="PTHR11559">
    <property type="entry name" value="CARBOXYLESTERASE"/>
    <property type="match status" value="1"/>
</dbReference>
<organism evidence="3 4">
    <name type="scientific">Prorocentrum cordatum</name>
    <dbReference type="NCBI Taxonomy" id="2364126"/>
    <lineage>
        <taxon>Eukaryota</taxon>
        <taxon>Sar</taxon>
        <taxon>Alveolata</taxon>
        <taxon>Dinophyceae</taxon>
        <taxon>Prorocentrales</taxon>
        <taxon>Prorocentraceae</taxon>
        <taxon>Prorocentrum</taxon>
    </lineage>
</organism>
<comment type="caution">
    <text evidence="3">The sequence shown here is derived from an EMBL/GenBank/DDBJ whole genome shotgun (WGS) entry which is preliminary data.</text>
</comment>
<dbReference type="SUPFAM" id="SSF53474">
    <property type="entry name" value="alpha/beta-Hydrolases"/>
    <property type="match status" value="1"/>
</dbReference>
<feature type="domain" description="Carboxylesterase type B" evidence="2">
    <location>
        <begin position="25"/>
        <end position="159"/>
    </location>
</feature>
<dbReference type="InterPro" id="IPR050309">
    <property type="entry name" value="Type-B_Carboxylest/Lipase"/>
</dbReference>
<evidence type="ECO:0000313" key="3">
    <source>
        <dbReference type="EMBL" id="CAK0793051.1"/>
    </source>
</evidence>
<evidence type="ECO:0000256" key="1">
    <source>
        <dbReference type="SAM" id="MobiDB-lite"/>
    </source>
</evidence>
<protein>
    <recommendedName>
        <fullName evidence="2">Carboxylesterase type B domain-containing protein</fullName>
    </recommendedName>
</protein>
<evidence type="ECO:0000313" key="4">
    <source>
        <dbReference type="Proteomes" id="UP001189429"/>
    </source>
</evidence>
<dbReference type="Gene3D" id="3.40.50.1820">
    <property type="entry name" value="alpha/beta hydrolase"/>
    <property type="match status" value="1"/>
</dbReference>
<dbReference type="InterPro" id="IPR029058">
    <property type="entry name" value="AB_hydrolase_fold"/>
</dbReference>
<sequence length="192" mass="19877">MADEALEEAGGAELAGAPCAELPGLGRIRGSARGGVARFLGVPYAAAQRWRPPGPPEPWAGVREDPAELPRCPQPSRTGKTFRGHDLVDSEERCLVLNIWAPQSALPLSAASGAEAGLRPVLVYIPGGGGKVHSAHGPAESGLALARAHGLCCFHLNYRPSRVADKSRREVFLCSASGGPCWASGPSIADSG</sequence>
<dbReference type="InterPro" id="IPR002018">
    <property type="entry name" value="CarbesteraseB"/>
</dbReference>
<dbReference type="EMBL" id="CAUYUJ010000891">
    <property type="protein sequence ID" value="CAK0793051.1"/>
    <property type="molecule type" value="Genomic_DNA"/>
</dbReference>
<gene>
    <name evidence="3" type="ORF">PCOR1329_LOCUS3465</name>
</gene>
<feature type="region of interest" description="Disordered" evidence="1">
    <location>
        <begin position="50"/>
        <end position="83"/>
    </location>
</feature>
<name>A0ABN9PRH7_9DINO</name>
<dbReference type="Proteomes" id="UP001189429">
    <property type="component" value="Unassembled WGS sequence"/>
</dbReference>
<dbReference type="Pfam" id="PF00135">
    <property type="entry name" value="COesterase"/>
    <property type="match status" value="1"/>
</dbReference>
<reference evidence="3" key="1">
    <citation type="submission" date="2023-10" db="EMBL/GenBank/DDBJ databases">
        <authorList>
            <person name="Chen Y."/>
            <person name="Shah S."/>
            <person name="Dougan E. K."/>
            <person name="Thang M."/>
            <person name="Chan C."/>
        </authorList>
    </citation>
    <scope>NUCLEOTIDE SEQUENCE [LARGE SCALE GENOMIC DNA]</scope>
</reference>
<proteinExistence type="predicted"/>
<keyword evidence="4" id="KW-1185">Reference proteome</keyword>
<evidence type="ECO:0000259" key="2">
    <source>
        <dbReference type="Pfam" id="PF00135"/>
    </source>
</evidence>